<evidence type="ECO:0000256" key="5">
    <source>
        <dbReference type="SAM" id="Phobius"/>
    </source>
</evidence>
<dbReference type="NCBIfam" id="TIGR03062">
    <property type="entry name" value="pip_yhgE_Cterm"/>
    <property type="match status" value="1"/>
</dbReference>
<feature type="transmembrane region" description="Helical" evidence="5">
    <location>
        <begin position="720"/>
        <end position="740"/>
    </location>
</feature>
<reference evidence="7 10" key="2">
    <citation type="submission" date="2019-07" db="EMBL/GenBank/DDBJ databases">
        <title>Whole genome shotgun sequence of Halolactibacillus halophilus NBRC 100868.</title>
        <authorList>
            <person name="Hosoyama A."/>
            <person name="Uohara A."/>
            <person name="Ohji S."/>
            <person name="Ichikawa N."/>
        </authorList>
    </citation>
    <scope>NUCLEOTIDE SEQUENCE [LARGE SCALE GENOMIC DNA]</scope>
    <source>
        <strain evidence="7 10">NBRC 100868</strain>
    </source>
</reference>
<gene>
    <name evidence="7" type="primary">yhgE</name>
    <name evidence="7" type="ORF">HHA03_04300</name>
    <name evidence="8" type="ORF">SAMN05421839_10311</name>
</gene>
<feature type="domain" description="ABC-2 type transporter transmembrane" evidence="6">
    <location>
        <begin position="568"/>
        <end position="792"/>
    </location>
</feature>
<feature type="transmembrane region" description="Helical" evidence="5">
    <location>
        <begin position="776"/>
        <end position="799"/>
    </location>
</feature>
<dbReference type="EMBL" id="BJWI01000003">
    <property type="protein sequence ID" value="GEM00898.1"/>
    <property type="molecule type" value="Genomic_DNA"/>
</dbReference>
<feature type="transmembrane region" description="Helical" evidence="5">
    <location>
        <begin position="663"/>
        <end position="685"/>
    </location>
</feature>
<dbReference type="NCBIfam" id="TIGR03061">
    <property type="entry name" value="pip_yhgE_Nterm"/>
    <property type="match status" value="1"/>
</dbReference>
<keyword evidence="4 5" id="KW-0472">Membrane</keyword>
<dbReference type="NCBIfam" id="TIGR03057">
    <property type="entry name" value="xxxLxxG_by_4"/>
    <property type="match status" value="4"/>
</dbReference>
<dbReference type="STRING" id="306540.SAMN05421839_10311"/>
<evidence type="ECO:0000313" key="7">
    <source>
        <dbReference type="EMBL" id="GEM00898.1"/>
    </source>
</evidence>
<dbReference type="InterPro" id="IPR017501">
    <property type="entry name" value="Phage_infect_YhgE_C"/>
</dbReference>
<keyword evidence="2 5" id="KW-0812">Transmembrane</keyword>
<feature type="transmembrane region" description="Helical" evidence="5">
    <location>
        <begin position="691"/>
        <end position="713"/>
    </location>
</feature>
<dbReference type="Gene3D" id="1.10.287.950">
    <property type="entry name" value="Methyl-accepting chemotaxis protein"/>
    <property type="match status" value="1"/>
</dbReference>
<keyword evidence="10" id="KW-1185">Reference proteome</keyword>
<feature type="domain" description="ABC-2 type transporter transmembrane" evidence="6">
    <location>
        <begin position="23"/>
        <end position="162"/>
    </location>
</feature>
<dbReference type="InterPro" id="IPR013525">
    <property type="entry name" value="ABC2_TM"/>
</dbReference>
<keyword evidence="3 5" id="KW-1133">Transmembrane helix</keyword>
<comment type="subcellular location">
    <subcellularLocation>
        <location evidence="1">Membrane</location>
        <topology evidence="1">Multi-pass membrane protein</topology>
    </subcellularLocation>
</comment>
<feature type="transmembrane region" description="Helical" evidence="5">
    <location>
        <begin position="20"/>
        <end position="42"/>
    </location>
</feature>
<dbReference type="InterPro" id="IPR017500">
    <property type="entry name" value="Phage_infect_YhgE_N"/>
</dbReference>
<dbReference type="GO" id="GO:0140359">
    <property type="term" value="F:ABC-type transporter activity"/>
    <property type="evidence" value="ECO:0007669"/>
    <property type="project" value="InterPro"/>
</dbReference>
<evidence type="ECO:0000256" key="4">
    <source>
        <dbReference type="ARBA" id="ARBA00023136"/>
    </source>
</evidence>
<evidence type="ECO:0000313" key="10">
    <source>
        <dbReference type="Proteomes" id="UP000321547"/>
    </source>
</evidence>
<dbReference type="Proteomes" id="UP000321547">
    <property type="component" value="Unassembled WGS sequence"/>
</dbReference>
<organism evidence="8 9">
    <name type="scientific">Halolactibacillus halophilus</name>
    <dbReference type="NCBI Taxonomy" id="306540"/>
    <lineage>
        <taxon>Bacteria</taxon>
        <taxon>Bacillati</taxon>
        <taxon>Bacillota</taxon>
        <taxon>Bacilli</taxon>
        <taxon>Bacillales</taxon>
        <taxon>Bacillaceae</taxon>
        <taxon>Halolactibacillus</taxon>
    </lineage>
</organism>
<dbReference type="AlphaFoldDB" id="A0A1I5LVV9"/>
<reference evidence="8 9" key="1">
    <citation type="submission" date="2016-10" db="EMBL/GenBank/DDBJ databases">
        <authorList>
            <person name="de Groot N.N."/>
        </authorList>
    </citation>
    <scope>NUCLEOTIDE SEQUENCE [LARGE SCALE GENOMIC DNA]</scope>
    <source>
        <strain evidence="8 9">DSM 17073</strain>
    </source>
</reference>
<dbReference type="GO" id="GO:0016020">
    <property type="term" value="C:membrane"/>
    <property type="evidence" value="ECO:0007669"/>
    <property type="project" value="UniProtKB-SubCell"/>
</dbReference>
<accession>A0A1I5LVV9</accession>
<proteinExistence type="predicted"/>
<dbReference type="Gene3D" id="3.40.1710.10">
    <property type="entry name" value="abc type-2 transporter like domain"/>
    <property type="match status" value="1"/>
</dbReference>
<dbReference type="EMBL" id="FOXC01000003">
    <property type="protein sequence ID" value="SFP01362.1"/>
    <property type="molecule type" value="Genomic_DNA"/>
</dbReference>
<dbReference type="OrthoDB" id="9811483at2"/>
<sequence>MKHSAFLSELKHIVKNKKIIIPIIAVILVPLLYSGMFLWSFWDPYDQMESLPVAVVNLDEGATFEGTALHLGDELINQLKEEKPFDLHFIDGETAQSALEAREYYMLIEIPKDFSQHATTLLNDTPEPLILNYIPNESHNFLSAQIGETAMQEIKGQMAKQVSATYAETMFQVINDAGDGLVKAEEGSDALQNGAKQVDSGAKVLRDHLKTLASTSVTFKDGVSTLAIGANDLKQGTATLSNGAEQLSAGSATLLAGSKTIKEATTEVSDGTEALDKGISEASDALPTLMTGTETLKQGLVQAKNKLPEQLAAAITSELSPVSGLEQLNTTIDQQLSSTVDDRVKTELTSSLANAVAKDMMVAQQKQQKTLEQVLVDANMSSDTINQLLASLESNMPSQETLTTSLLEQLTPYVSDYIDGSIQTMTTQIDEGFEQYQKGVTKAMTDTETTLIEAIKTATAPTFDQFIVGADQLLEGERTLNSGLNRLSDGATTLHAGTKDLHQGQVAFVNNFNILNDKISSLNNGTIELADGATALTTGLTELTTGTDSLTTGAEQLYEGATDLSEGTDQLTSGSDELHTALSEGAEQLSSIDANQATYNMIGEPVFVNKEAVNSVPNYGTGFAPYFISLGLFVGALLMTIVFNMRTPASTPTSGIQLFISKFGIIAIAGTLQALLVAGVLLAVLDLHVKSVPLFIVGTVITSLVFMTLIQFLATTLGNVGRFIAIIILVMQLTTSAGTFPLELIPNVLQPIHHLLPMTYSVQAFKAIISSGDFAYAYQMLFVLGIFTIIHMVMTMGYLSIKYKRHPEEILIEQAS</sequence>
<protein>
    <submittedName>
        <fullName evidence="8">Putative membrane protein</fullName>
    </submittedName>
</protein>
<dbReference type="Proteomes" id="UP000242243">
    <property type="component" value="Unassembled WGS sequence"/>
</dbReference>
<dbReference type="PANTHER" id="PTHR43077">
    <property type="entry name" value="TRANSPORT PERMEASE YVFS-RELATED"/>
    <property type="match status" value="1"/>
</dbReference>
<dbReference type="RefSeq" id="WP_089829959.1">
    <property type="nucleotide sequence ID" value="NZ_BJWI01000003.1"/>
</dbReference>
<dbReference type="PANTHER" id="PTHR43077:SF5">
    <property type="entry name" value="PHAGE INFECTION PROTEIN"/>
    <property type="match status" value="1"/>
</dbReference>
<dbReference type="Pfam" id="PF12698">
    <property type="entry name" value="ABC2_membrane_3"/>
    <property type="match status" value="2"/>
</dbReference>
<evidence type="ECO:0000256" key="2">
    <source>
        <dbReference type="ARBA" id="ARBA00022692"/>
    </source>
</evidence>
<name>A0A1I5LVV9_9BACI</name>
<dbReference type="InterPro" id="IPR023908">
    <property type="entry name" value="xxxLxxG_rpt"/>
</dbReference>
<evidence type="ECO:0000256" key="3">
    <source>
        <dbReference type="ARBA" id="ARBA00022989"/>
    </source>
</evidence>
<evidence type="ECO:0000256" key="1">
    <source>
        <dbReference type="ARBA" id="ARBA00004141"/>
    </source>
</evidence>
<dbReference type="InterPro" id="IPR051328">
    <property type="entry name" value="T7SS_ABC-Transporter"/>
</dbReference>
<evidence type="ECO:0000313" key="9">
    <source>
        <dbReference type="Proteomes" id="UP000242243"/>
    </source>
</evidence>
<evidence type="ECO:0000313" key="8">
    <source>
        <dbReference type="EMBL" id="SFP01362.1"/>
    </source>
</evidence>
<evidence type="ECO:0000259" key="6">
    <source>
        <dbReference type="Pfam" id="PF12698"/>
    </source>
</evidence>
<feature type="transmembrane region" description="Helical" evidence="5">
    <location>
        <begin position="623"/>
        <end position="643"/>
    </location>
</feature>